<accession>A0AB34IWC5</accession>
<evidence type="ECO:0000313" key="4">
    <source>
        <dbReference type="EMBL" id="KAL1507553.1"/>
    </source>
</evidence>
<protein>
    <recommendedName>
        <fullName evidence="3">PIH1D1/2/3 CS-like domain-containing protein</fullName>
    </recommendedName>
</protein>
<dbReference type="InterPro" id="IPR008978">
    <property type="entry name" value="HSP20-like_chaperone"/>
</dbReference>
<comment type="similarity">
    <text evidence="1">Belongs to the PIH1 family.</text>
</comment>
<feature type="region of interest" description="Disordered" evidence="2">
    <location>
        <begin position="21"/>
        <end position="61"/>
    </location>
</feature>
<comment type="caution">
    <text evidence="4">The sequence shown here is derived from an EMBL/GenBank/DDBJ whole genome shotgun (WGS) entry which is preliminary data.</text>
</comment>
<dbReference type="SUPFAM" id="SSF49764">
    <property type="entry name" value="HSP20-like chaperones"/>
    <property type="match status" value="1"/>
</dbReference>
<dbReference type="AlphaFoldDB" id="A0AB34IWC5"/>
<dbReference type="CDD" id="cd00298">
    <property type="entry name" value="ACD_sHsps_p23-like"/>
    <property type="match status" value="1"/>
</dbReference>
<dbReference type="PANTHER" id="PTHR21083:SF0">
    <property type="entry name" value="DYNEIN AXONEMAL ASSEMBLY FACTOR 6"/>
    <property type="match status" value="1"/>
</dbReference>
<keyword evidence="5" id="KW-1185">Reference proteome</keyword>
<name>A0AB34IWC5_PRYPA</name>
<dbReference type="PANTHER" id="PTHR21083">
    <property type="entry name" value="TWISTER"/>
    <property type="match status" value="1"/>
</dbReference>
<dbReference type="GO" id="GO:0045505">
    <property type="term" value="F:dynein intermediate chain binding"/>
    <property type="evidence" value="ECO:0007669"/>
    <property type="project" value="TreeGrafter"/>
</dbReference>
<dbReference type="Gene3D" id="2.60.40.790">
    <property type="match status" value="1"/>
</dbReference>
<evidence type="ECO:0000256" key="2">
    <source>
        <dbReference type="SAM" id="MobiDB-lite"/>
    </source>
</evidence>
<dbReference type="GO" id="GO:0051087">
    <property type="term" value="F:protein-folding chaperone binding"/>
    <property type="evidence" value="ECO:0007669"/>
    <property type="project" value="InterPro"/>
</dbReference>
<dbReference type="EMBL" id="JBGBPQ010000017">
    <property type="protein sequence ID" value="KAL1507553.1"/>
    <property type="molecule type" value="Genomic_DNA"/>
</dbReference>
<dbReference type="GO" id="GO:0070286">
    <property type="term" value="P:axonemal dynein complex assembly"/>
    <property type="evidence" value="ECO:0007669"/>
    <property type="project" value="InterPro"/>
</dbReference>
<proteinExistence type="inferred from homology"/>
<dbReference type="Pfam" id="PF18201">
    <property type="entry name" value="PIH1_CS"/>
    <property type="match status" value="1"/>
</dbReference>
<dbReference type="Proteomes" id="UP001515480">
    <property type="component" value="Unassembled WGS sequence"/>
</dbReference>
<gene>
    <name evidence="4" type="ORF">AB1Y20_007173</name>
</gene>
<reference evidence="4 5" key="1">
    <citation type="journal article" date="2024" name="Science">
        <title>Giant polyketide synthase enzymes in the biosynthesis of giant marine polyether toxins.</title>
        <authorList>
            <person name="Fallon T.R."/>
            <person name="Shende V.V."/>
            <person name="Wierzbicki I.H."/>
            <person name="Pendleton A.L."/>
            <person name="Watervoot N.F."/>
            <person name="Auber R.P."/>
            <person name="Gonzalez D.J."/>
            <person name="Wisecaver J.H."/>
            <person name="Moore B.S."/>
        </authorList>
    </citation>
    <scope>NUCLEOTIDE SEQUENCE [LARGE SCALE GENOMIC DNA]</scope>
    <source>
        <strain evidence="4 5">12B1</strain>
    </source>
</reference>
<dbReference type="GO" id="GO:0005737">
    <property type="term" value="C:cytoplasm"/>
    <property type="evidence" value="ECO:0007669"/>
    <property type="project" value="TreeGrafter"/>
</dbReference>
<organism evidence="4 5">
    <name type="scientific">Prymnesium parvum</name>
    <name type="common">Toxic golden alga</name>
    <dbReference type="NCBI Taxonomy" id="97485"/>
    <lineage>
        <taxon>Eukaryota</taxon>
        <taxon>Haptista</taxon>
        <taxon>Haptophyta</taxon>
        <taxon>Prymnesiophyceae</taxon>
        <taxon>Prymnesiales</taxon>
        <taxon>Prymnesiaceae</taxon>
        <taxon>Prymnesium</taxon>
    </lineage>
</organism>
<sequence>MVGSMQDWAALDSMFQSAEALDAPPKPSYGRDGPVKAVGMSPGMIGPPKPARPPKKKPAADPHEIWTAAEVAEELDPLDLDDGRGLAEYDLVFKQNVTPEDFFLGVDPLRHAGVACSDALVLKLQLPGAKMAEIDLDVRPTCVRLSAPKHKAKVHLPERVDEQKGTAKWDAEKHVLTVTLPIKHDWESKLQTSAADDLD</sequence>
<dbReference type="InterPro" id="IPR026697">
    <property type="entry name" value="DNAAF6"/>
</dbReference>
<evidence type="ECO:0000259" key="3">
    <source>
        <dbReference type="Pfam" id="PF18201"/>
    </source>
</evidence>
<dbReference type="InterPro" id="IPR041442">
    <property type="entry name" value="PIH1D1/2/3_CS-like"/>
</dbReference>
<evidence type="ECO:0000313" key="5">
    <source>
        <dbReference type="Proteomes" id="UP001515480"/>
    </source>
</evidence>
<feature type="domain" description="PIH1D1/2/3 CS-like" evidence="3">
    <location>
        <begin position="116"/>
        <end position="183"/>
    </location>
</feature>
<evidence type="ECO:0000256" key="1">
    <source>
        <dbReference type="ARBA" id="ARBA00008511"/>
    </source>
</evidence>